<gene>
    <name evidence="2" type="ORF">E2562_030050</name>
</gene>
<keyword evidence="3" id="KW-1185">Reference proteome</keyword>
<dbReference type="EMBL" id="SPHZ02000009">
    <property type="protein sequence ID" value="KAF0900282.1"/>
    <property type="molecule type" value="Genomic_DNA"/>
</dbReference>
<dbReference type="Proteomes" id="UP000479710">
    <property type="component" value="Unassembled WGS sequence"/>
</dbReference>
<evidence type="ECO:0000313" key="2">
    <source>
        <dbReference type="EMBL" id="KAF0900282.1"/>
    </source>
</evidence>
<name>A0A6G1CJC5_9ORYZ</name>
<accession>A0A6G1CJC5</accession>
<comment type="caution">
    <text evidence="2">The sequence shown here is derived from an EMBL/GenBank/DDBJ whole genome shotgun (WGS) entry which is preliminary data.</text>
</comment>
<feature type="region of interest" description="Disordered" evidence="1">
    <location>
        <begin position="30"/>
        <end position="92"/>
    </location>
</feature>
<sequence>MPGYTFMPSWRDARLVLAWSAQGQHEAVAGEVRSGAADATGRKRDRRGRSQCGLAARSTRHGVARLGPRSGDRAGTGTARVGSYASAVSGQRGVPRRWFGRHSASMVAEATVAASAVTARRGAAR</sequence>
<dbReference type="AlphaFoldDB" id="A0A6G1CJC5"/>
<protein>
    <submittedName>
        <fullName evidence="2">Uncharacterized protein</fullName>
    </submittedName>
</protein>
<evidence type="ECO:0000313" key="3">
    <source>
        <dbReference type="Proteomes" id="UP000479710"/>
    </source>
</evidence>
<evidence type="ECO:0000256" key="1">
    <source>
        <dbReference type="SAM" id="MobiDB-lite"/>
    </source>
</evidence>
<reference evidence="2 3" key="1">
    <citation type="submission" date="2019-11" db="EMBL/GenBank/DDBJ databases">
        <title>Whole genome sequence of Oryza granulata.</title>
        <authorList>
            <person name="Li W."/>
        </authorList>
    </citation>
    <scope>NUCLEOTIDE SEQUENCE [LARGE SCALE GENOMIC DNA]</scope>
    <source>
        <strain evidence="3">cv. Menghai</strain>
        <tissue evidence="2">Leaf</tissue>
    </source>
</reference>
<organism evidence="2 3">
    <name type="scientific">Oryza meyeriana var. granulata</name>
    <dbReference type="NCBI Taxonomy" id="110450"/>
    <lineage>
        <taxon>Eukaryota</taxon>
        <taxon>Viridiplantae</taxon>
        <taxon>Streptophyta</taxon>
        <taxon>Embryophyta</taxon>
        <taxon>Tracheophyta</taxon>
        <taxon>Spermatophyta</taxon>
        <taxon>Magnoliopsida</taxon>
        <taxon>Liliopsida</taxon>
        <taxon>Poales</taxon>
        <taxon>Poaceae</taxon>
        <taxon>BOP clade</taxon>
        <taxon>Oryzoideae</taxon>
        <taxon>Oryzeae</taxon>
        <taxon>Oryzinae</taxon>
        <taxon>Oryza</taxon>
        <taxon>Oryza meyeriana</taxon>
    </lineage>
</organism>
<proteinExistence type="predicted"/>